<gene>
    <name evidence="2" type="ORF">UFOVP229_86</name>
</gene>
<reference evidence="2" key="1">
    <citation type="submission" date="2020-05" db="EMBL/GenBank/DDBJ databases">
        <authorList>
            <person name="Chiriac C."/>
            <person name="Salcher M."/>
            <person name="Ghai R."/>
            <person name="Kavagutti S V."/>
        </authorList>
    </citation>
    <scope>NUCLEOTIDE SEQUENCE</scope>
</reference>
<accession>A0A6J7WRX8</accession>
<feature type="compositionally biased region" description="Polar residues" evidence="1">
    <location>
        <begin position="1"/>
        <end position="10"/>
    </location>
</feature>
<feature type="region of interest" description="Disordered" evidence="1">
    <location>
        <begin position="1"/>
        <end position="25"/>
    </location>
</feature>
<dbReference type="EMBL" id="LR798271">
    <property type="protein sequence ID" value="CAB5219535.1"/>
    <property type="molecule type" value="Genomic_DNA"/>
</dbReference>
<proteinExistence type="predicted"/>
<evidence type="ECO:0000256" key="1">
    <source>
        <dbReference type="SAM" id="MobiDB-lite"/>
    </source>
</evidence>
<feature type="region of interest" description="Disordered" evidence="1">
    <location>
        <begin position="296"/>
        <end position="340"/>
    </location>
</feature>
<feature type="compositionally biased region" description="Low complexity" evidence="1">
    <location>
        <begin position="321"/>
        <end position="336"/>
    </location>
</feature>
<name>A0A6J7WRX8_9CAUD</name>
<feature type="compositionally biased region" description="Polar residues" evidence="1">
    <location>
        <begin position="305"/>
        <end position="317"/>
    </location>
</feature>
<evidence type="ECO:0000313" key="2">
    <source>
        <dbReference type="EMBL" id="CAB5219535.1"/>
    </source>
</evidence>
<protein>
    <submittedName>
        <fullName evidence="2">Uncharacterized protein</fullName>
    </submittedName>
</protein>
<organism evidence="2">
    <name type="scientific">uncultured Caudovirales phage</name>
    <dbReference type="NCBI Taxonomy" id="2100421"/>
    <lineage>
        <taxon>Viruses</taxon>
        <taxon>Duplodnaviria</taxon>
        <taxon>Heunggongvirae</taxon>
        <taxon>Uroviricota</taxon>
        <taxon>Caudoviricetes</taxon>
        <taxon>Peduoviridae</taxon>
        <taxon>Maltschvirus</taxon>
        <taxon>Maltschvirus maltsch</taxon>
    </lineage>
</organism>
<feature type="region of interest" description="Disordered" evidence="1">
    <location>
        <begin position="131"/>
        <end position="161"/>
    </location>
</feature>
<sequence length="576" mass="61743">MALESLQTTEQPEDTAALRPGAKGNVSVGGLKNVSLEGAQSSDIRERLMQMIAERERGNPMQEALGHLALAGSAPGEFNRNYSDYLTRKRQQEQDLFGMRVSAAQLSSEEERLKREAAEQQRVAQMFGMGQKQAPAPAGGGVFPTQGADTMTSAAPSTGGLGLSAPTQQGPGMEGQPAGGLSAVRPQTAFAASPSEMSPLQAQIATMSPAEQYAMYSQGRDPKTRNEMYKQLATRFAPSETERLAAAAGLQPGTPEYSAFMRMKIAGSGAYAPHDVRTPFGTQQATPLQSAIGSIVPQAPAPQPMGSNQAPTSQPMGSMQPAAPAAAAAPARAPAATGFAPGSAEDLKIRQRQQEIEQDISKEAAIESGKKIDVPDQKALTDAVSSAPGNLTLSTSLIKDIQNNQELFGKLMRPGMFSAFANLVDSGVQFGQFGSLNVPGVKNFIQQLSPEVQKDPAKLDAWNRVLGNMAKVNLNFARIAYQGQGAVSNFEREMISTAIGDPSRDSAANLLMKAQVIQAESHNALEKNKLWEQNRAKNMTWTQFKESPQYKALERDQFYRTAKILKLKDAKWPGDE</sequence>
<feature type="compositionally biased region" description="Polar residues" evidence="1">
    <location>
        <begin position="147"/>
        <end position="156"/>
    </location>
</feature>